<evidence type="ECO:0000313" key="2">
    <source>
        <dbReference type="EMBL" id="MFC3146138.1"/>
    </source>
</evidence>
<organism evidence="2 3">
    <name type="scientific">Piscinibacterium candidicorallinum</name>
    <dbReference type="NCBI Taxonomy" id="1793872"/>
    <lineage>
        <taxon>Bacteria</taxon>
        <taxon>Pseudomonadati</taxon>
        <taxon>Pseudomonadota</taxon>
        <taxon>Betaproteobacteria</taxon>
        <taxon>Burkholderiales</taxon>
        <taxon>Piscinibacterium</taxon>
    </lineage>
</organism>
<protein>
    <submittedName>
        <fullName evidence="2">DUF2282 domain-containing protein</fullName>
    </submittedName>
</protein>
<evidence type="ECO:0000256" key="1">
    <source>
        <dbReference type="SAM" id="SignalP"/>
    </source>
</evidence>
<dbReference type="EMBL" id="JBHRTI010000002">
    <property type="protein sequence ID" value="MFC3146138.1"/>
    <property type="molecule type" value="Genomic_DNA"/>
</dbReference>
<keyword evidence="3" id="KW-1185">Reference proteome</keyword>
<evidence type="ECO:0000313" key="3">
    <source>
        <dbReference type="Proteomes" id="UP001595556"/>
    </source>
</evidence>
<reference evidence="3" key="1">
    <citation type="journal article" date="2019" name="Int. J. Syst. Evol. Microbiol.">
        <title>The Global Catalogue of Microorganisms (GCM) 10K type strain sequencing project: providing services to taxonomists for standard genome sequencing and annotation.</title>
        <authorList>
            <consortium name="The Broad Institute Genomics Platform"/>
            <consortium name="The Broad Institute Genome Sequencing Center for Infectious Disease"/>
            <person name="Wu L."/>
            <person name="Ma J."/>
        </authorList>
    </citation>
    <scope>NUCLEOTIDE SEQUENCE [LARGE SCALE GENOMIC DNA]</scope>
    <source>
        <strain evidence="3">KCTC 52168</strain>
    </source>
</reference>
<proteinExistence type="predicted"/>
<accession>A0ABV7H0Q2</accession>
<gene>
    <name evidence="2" type="ORF">ACFOEN_00625</name>
</gene>
<comment type="caution">
    <text evidence="2">The sequence shown here is derived from an EMBL/GenBank/DDBJ whole genome shotgun (WGS) entry which is preliminary data.</text>
</comment>
<keyword evidence="1" id="KW-0732">Signal</keyword>
<dbReference type="InterPro" id="IPR018740">
    <property type="entry name" value="DUF2282_membr"/>
</dbReference>
<dbReference type="Proteomes" id="UP001595556">
    <property type="component" value="Unassembled WGS sequence"/>
</dbReference>
<dbReference type="Pfam" id="PF10048">
    <property type="entry name" value="DUF2282"/>
    <property type="match status" value="1"/>
</dbReference>
<dbReference type="RefSeq" id="WP_377300421.1">
    <property type="nucleotide sequence ID" value="NZ_CP180191.1"/>
</dbReference>
<feature type="chain" id="PRO_5045926720" evidence="1">
    <location>
        <begin position="29"/>
        <end position="100"/>
    </location>
</feature>
<name>A0ABV7H0Q2_9BURK</name>
<feature type="signal peptide" evidence="1">
    <location>
        <begin position="1"/>
        <end position="28"/>
    </location>
</feature>
<sequence>MNKQALLRTAFASVLAVTATSAVMPAHAQAAKEKCYGVAKAGQNDCANASGTHSCAGQNKTDMSPDEWKYVAKGTCEKMGGGLTPDAAKKAAAAKMSDKK</sequence>